<reference evidence="3" key="1">
    <citation type="submission" date="2021-02" db="EMBL/GenBank/DDBJ databases">
        <authorList>
            <person name="Dougan E. K."/>
            <person name="Rhodes N."/>
            <person name="Thang M."/>
            <person name="Chan C."/>
        </authorList>
    </citation>
    <scope>NUCLEOTIDE SEQUENCE</scope>
</reference>
<evidence type="ECO:0000256" key="2">
    <source>
        <dbReference type="SAM" id="SignalP"/>
    </source>
</evidence>
<evidence type="ECO:0000256" key="1">
    <source>
        <dbReference type="SAM" id="MobiDB-lite"/>
    </source>
</evidence>
<evidence type="ECO:0000313" key="3">
    <source>
        <dbReference type="EMBL" id="CAE7195177.1"/>
    </source>
</evidence>
<proteinExistence type="predicted"/>
<sequence length="847" mass="90857">MATTGRRRRMRSLRHMPCLIFRLVPCEATCNAAVVSLLVSQSSPALSPIAKCQGESSVLAAAEQFSSIGWAAATEKTNWSDDSPCLDSADECDEDCRPPEVMFGEAGDVNADFEQDGSGSELEQEDQKAACVYRGRGDSPDTLSSSEESAEEKAETALALRSRGIIRTEESRIARARLIAKSCRSLQKYGLPRTAGAAVDRLDGHQGEPSEALPSPTPYSRRCSAAGSTCQNETSVWQLLEAALADAHHGFSRLRYGAWCRSDAESVLDCSKRSKSWISSLGKLPSGGLNQEFLAACGTDIGDLIESRAATRRPAHVRTEGSRNVQNIPGIVPGNKSLAGVHVPSCAFNERVQRAVHLDPVQHESLSYLVFDSLGSICPEQLREVCRSIQSFHEDLDRDGADALGAAFGMQGILCRVPEYVDSIAQVSQSLMWGKAVIEETAADVAAAASWDAVAEGCGRQFRMLSAVAEKPSSHWSRRNQDRALLNGLQQLPMITASEVTEMEGDRLRPEPESLTSFGTSWSCKRGHRRPQAKCRGAADELLHGAANPAAEVAFAGSTLQVVGILACKDGPAEDRLSRSIESARAAFAELWDGGNPDLEPATASMKEALQSSDCSCWSQASSCFRRSLSACSFAACEFALLVMKCSSGTESWLQPAKRLEALSTALSSAVQALHEAPDDFVPPPRCDNGDGDDGTSDKGRWRPFVVGSFGQACLGSMLTCLLILIPVAVWSTQVLPKSGSKKAKAGQEDLHACRTALKDFLQALLRATELQSDAVAAAKKDASELLPQRPSTVAASLSGPALEQFEALRTEMEAAILETQRKQLKGLGDMLGQRSALLKSRGAFKV</sequence>
<gene>
    <name evidence="3" type="ORF">SNAT2548_LOCUS5372</name>
</gene>
<dbReference type="AlphaFoldDB" id="A0A812J5H8"/>
<feature type="signal peptide" evidence="2">
    <location>
        <begin position="1"/>
        <end position="28"/>
    </location>
</feature>
<dbReference type="EMBL" id="CAJNDS010000345">
    <property type="protein sequence ID" value="CAE7195177.1"/>
    <property type="molecule type" value="Genomic_DNA"/>
</dbReference>
<feature type="region of interest" description="Disordered" evidence="1">
    <location>
        <begin position="134"/>
        <end position="157"/>
    </location>
</feature>
<evidence type="ECO:0000313" key="4">
    <source>
        <dbReference type="Proteomes" id="UP000604046"/>
    </source>
</evidence>
<feature type="chain" id="PRO_5032869446" evidence="2">
    <location>
        <begin position="29"/>
        <end position="847"/>
    </location>
</feature>
<keyword evidence="4" id="KW-1185">Reference proteome</keyword>
<dbReference type="Proteomes" id="UP000604046">
    <property type="component" value="Unassembled WGS sequence"/>
</dbReference>
<keyword evidence="2" id="KW-0732">Signal</keyword>
<protein>
    <submittedName>
        <fullName evidence="3">Uncharacterized protein</fullName>
    </submittedName>
</protein>
<accession>A0A812J5H8</accession>
<organism evidence="3 4">
    <name type="scientific">Symbiodinium natans</name>
    <dbReference type="NCBI Taxonomy" id="878477"/>
    <lineage>
        <taxon>Eukaryota</taxon>
        <taxon>Sar</taxon>
        <taxon>Alveolata</taxon>
        <taxon>Dinophyceae</taxon>
        <taxon>Suessiales</taxon>
        <taxon>Symbiodiniaceae</taxon>
        <taxon>Symbiodinium</taxon>
    </lineage>
</organism>
<name>A0A812J5H8_9DINO</name>
<comment type="caution">
    <text evidence="3">The sequence shown here is derived from an EMBL/GenBank/DDBJ whole genome shotgun (WGS) entry which is preliminary data.</text>
</comment>